<name>A0A0C9Y2U8_9AGAR</name>
<dbReference type="AlphaFoldDB" id="A0A0C9Y2U8"/>
<evidence type="ECO:0000256" key="2">
    <source>
        <dbReference type="SAM" id="Phobius"/>
    </source>
</evidence>
<evidence type="ECO:0000256" key="1">
    <source>
        <dbReference type="SAM" id="MobiDB-lite"/>
    </source>
</evidence>
<feature type="region of interest" description="Disordered" evidence="1">
    <location>
        <begin position="454"/>
        <end position="489"/>
    </location>
</feature>
<keyword evidence="2" id="KW-0472">Membrane</keyword>
<feature type="region of interest" description="Disordered" evidence="1">
    <location>
        <begin position="520"/>
        <end position="545"/>
    </location>
</feature>
<gene>
    <name evidence="3" type="ORF">K443DRAFT_672723</name>
</gene>
<feature type="compositionally biased region" description="Basic and acidic residues" evidence="1">
    <location>
        <begin position="155"/>
        <end position="167"/>
    </location>
</feature>
<feature type="compositionally biased region" description="Low complexity" evidence="1">
    <location>
        <begin position="458"/>
        <end position="473"/>
    </location>
</feature>
<feature type="region of interest" description="Disordered" evidence="1">
    <location>
        <begin position="147"/>
        <end position="167"/>
    </location>
</feature>
<evidence type="ECO:0000313" key="4">
    <source>
        <dbReference type="Proteomes" id="UP000054477"/>
    </source>
</evidence>
<reference evidence="3 4" key="1">
    <citation type="submission" date="2014-04" db="EMBL/GenBank/DDBJ databases">
        <authorList>
            <consortium name="DOE Joint Genome Institute"/>
            <person name="Kuo A."/>
            <person name="Kohler A."/>
            <person name="Nagy L.G."/>
            <person name="Floudas D."/>
            <person name="Copeland A."/>
            <person name="Barry K.W."/>
            <person name="Cichocki N."/>
            <person name="Veneault-Fourrey C."/>
            <person name="LaButti K."/>
            <person name="Lindquist E.A."/>
            <person name="Lipzen A."/>
            <person name="Lundell T."/>
            <person name="Morin E."/>
            <person name="Murat C."/>
            <person name="Sun H."/>
            <person name="Tunlid A."/>
            <person name="Henrissat B."/>
            <person name="Grigoriev I.V."/>
            <person name="Hibbett D.S."/>
            <person name="Martin F."/>
            <person name="Nordberg H.P."/>
            <person name="Cantor M.N."/>
            <person name="Hua S.X."/>
        </authorList>
    </citation>
    <scope>NUCLEOTIDE SEQUENCE [LARGE SCALE GENOMIC DNA]</scope>
    <source>
        <strain evidence="3 4">LaAM-08-1</strain>
    </source>
</reference>
<dbReference type="HOGENOM" id="CLU_002241_0_0_1"/>
<keyword evidence="4" id="KW-1185">Reference proteome</keyword>
<protein>
    <submittedName>
        <fullName evidence="3">Uncharacterized protein</fullName>
    </submittedName>
</protein>
<keyword evidence="2" id="KW-0812">Transmembrane</keyword>
<evidence type="ECO:0000313" key="3">
    <source>
        <dbReference type="EMBL" id="KIK08229.1"/>
    </source>
</evidence>
<dbReference type="Proteomes" id="UP000054477">
    <property type="component" value="Unassembled WGS sequence"/>
</dbReference>
<dbReference type="EMBL" id="KN838543">
    <property type="protein sequence ID" value="KIK08229.1"/>
    <property type="molecule type" value="Genomic_DNA"/>
</dbReference>
<dbReference type="STRING" id="1095629.A0A0C9Y2U8"/>
<organism evidence="3 4">
    <name type="scientific">Laccaria amethystina LaAM-08-1</name>
    <dbReference type="NCBI Taxonomy" id="1095629"/>
    <lineage>
        <taxon>Eukaryota</taxon>
        <taxon>Fungi</taxon>
        <taxon>Dikarya</taxon>
        <taxon>Basidiomycota</taxon>
        <taxon>Agaricomycotina</taxon>
        <taxon>Agaricomycetes</taxon>
        <taxon>Agaricomycetidae</taxon>
        <taxon>Agaricales</taxon>
        <taxon>Agaricineae</taxon>
        <taxon>Hydnangiaceae</taxon>
        <taxon>Laccaria</taxon>
    </lineage>
</organism>
<keyword evidence="2" id="KW-1133">Transmembrane helix</keyword>
<reference evidence="4" key="2">
    <citation type="submission" date="2015-01" db="EMBL/GenBank/DDBJ databases">
        <title>Evolutionary Origins and Diversification of the Mycorrhizal Mutualists.</title>
        <authorList>
            <consortium name="DOE Joint Genome Institute"/>
            <consortium name="Mycorrhizal Genomics Consortium"/>
            <person name="Kohler A."/>
            <person name="Kuo A."/>
            <person name="Nagy L.G."/>
            <person name="Floudas D."/>
            <person name="Copeland A."/>
            <person name="Barry K.W."/>
            <person name="Cichocki N."/>
            <person name="Veneault-Fourrey C."/>
            <person name="LaButti K."/>
            <person name="Lindquist E.A."/>
            <person name="Lipzen A."/>
            <person name="Lundell T."/>
            <person name="Morin E."/>
            <person name="Murat C."/>
            <person name="Riley R."/>
            <person name="Ohm R."/>
            <person name="Sun H."/>
            <person name="Tunlid A."/>
            <person name="Henrissat B."/>
            <person name="Grigoriev I.V."/>
            <person name="Hibbett D.S."/>
            <person name="Martin F."/>
        </authorList>
    </citation>
    <scope>NUCLEOTIDE SEQUENCE [LARGE SCALE GENOMIC DNA]</scope>
    <source>
        <strain evidence="4">LaAM-08-1</strain>
    </source>
</reference>
<sequence length="1119" mass="121954">MPVPTNLPRSSYPLTTTPARAMHFRTSSNQSSYSPTITPAGNQHKLNVVTRLAVEGKAKQGEDGASIKMYLKISLPLDSIIPGSTIPLFPEENVKILTSQVHPIDSNSIPYRFSSTASPLLHNAARALNLPARSSKTFYSAFHLSNSSGNASNESSERDTHEEGSLPIDDKYTGHILVSGYSISYVLPKVFPSHGSDTDIEGLSRVPSKARRPSLGERSSAHFVAAIDLWVPYISRPPRSPFLLSIPTPRCLHNHIKLRIFPPSNASNSFASLSSLEEDSVSWDLTSDPHVTRSAHKRLSRSNSYTHFADDESSDSSTAGFSDGCGIQGTFPSAEHIRLRWAKPLKTVDIPGSGDGRRRVGVKEVKGEMVCRVRGKMRNPGICEGEGVVMSVEYKGTCKGLWFSGVATLLGMDISLESKGSDVSWVGDPGHWEVSGGTGYTGFDVGPVAYAQPASRTSSLESSSSPPHIHISSANEGKEPGSLMSRTVSTSSTSSLLRAPLPIQNVADYSFEGSTITLASSSPPETMSSMSSLPTSTPILSQSSQARSPGVPITLHINMNEILPPAKNIFTFTISGTILVTPRTTVGRLNGSLHHSAIEGASEDPEPLVLPRFTVLAADTESTSIVVRHDIEGSTTTVEVYNSTGDIYRDAQARKTVLQKGGYTRCGEEGGRIVLRSLGQINGFPASQSKPPSGKTISRVSSQSSLARGTYPLWSKRQVPLIIPSVSATVTILTVDESTSCCSYAVRFFLNASALRDFEWLEFGFAKTPNSSTPTPDIQFVAATVDEIPVTVKTNVVAQKEPSEATIAFERPNGKYFVSWAKVNVSCLVGGTVMVDYVVKEKSEIVHPSHGQRRGKGRARDAHLLPLLFPTFPVPVGRLEVIFDCTFGFDSYSLQTNLKHRQVSHNGHRLLEYSLQEYFSPQLSMTIHRSSSSKASSSSRFYFFSLTWIFLLLSILGLFCLGLEMRWLTRSVEGYSIDKETGWNDVLTTVTVTTTVYGATMTRRSVERSPAHSSVIHTSDITLTSLHEENALTSPTGPPSPLNRADPLFDVSFSRLPSPSPSSVDMYEFTALRDLLALPWSIKGLDVNTLKDTLQKAARTMERVWQMFRKMYHYPLDAP</sequence>
<feature type="transmembrane region" description="Helical" evidence="2">
    <location>
        <begin position="941"/>
        <end position="961"/>
    </location>
</feature>
<proteinExistence type="predicted"/>
<accession>A0A0C9Y2U8</accession>
<dbReference type="OrthoDB" id="3210731at2759"/>